<evidence type="ECO:0000256" key="3">
    <source>
        <dbReference type="ARBA" id="ARBA00022473"/>
    </source>
</evidence>
<evidence type="ECO:0000313" key="9">
    <source>
        <dbReference type="EMBL" id="KOB70980.1"/>
    </source>
</evidence>
<evidence type="ECO:0000256" key="7">
    <source>
        <dbReference type="ARBA" id="ARBA00023157"/>
    </source>
</evidence>
<keyword evidence="7" id="KW-1015">Disulfide bond</keyword>
<dbReference type="PANTHER" id="PTHR12027:SF98">
    <property type="entry name" value="PROTEIN WNT"/>
    <property type="match status" value="1"/>
</dbReference>
<evidence type="ECO:0000313" key="10">
    <source>
        <dbReference type="Proteomes" id="UP000037510"/>
    </source>
</evidence>
<comment type="similarity">
    <text evidence="2 8">Belongs to the Wnt family.</text>
</comment>
<keyword evidence="3 8" id="KW-0217">Developmental protein</keyword>
<comment type="caution">
    <text evidence="9">The sequence shown here is derived from an EMBL/GenBank/DDBJ whole genome shotgun (WGS) entry which is preliminary data.</text>
</comment>
<name>A0A0L7L6F0_OPEBR</name>
<dbReference type="STRING" id="104452.A0A0L7L6F0"/>
<gene>
    <name evidence="9" type="ORF">OBRU01_14538</name>
</gene>
<comment type="subcellular location">
    <subcellularLocation>
        <location evidence="1 8">Secreted</location>
        <location evidence="1 8">Extracellular space</location>
        <location evidence="1 8">Extracellular matrix</location>
    </subcellularLocation>
</comment>
<dbReference type="AlphaFoldDB" id="A0A0L7L6F0"/>
<sequence>MLPNLQLNSALTCRLVGGLAREQRSVCREAPDATSIAFEGLQIAVKECQHQFRWHRWNCSSLAVRSSNPHASSIMKRGKWLVYASVEKPKWMPLGKLYHRPID</sequence>
<evidence type="ECO:0000256" key="2">
    <source>
        <dbReference type="ARBA" id="ARBA00005683"/>
    </source>
</evidence>
<evidence type="ECO:0000256" key="6">
    <source>
        <dbReference type="ARBA" id="ARBA00022687"/>
    </source>
</evidence>
<dbReference type="PANTHER" id="PTHR12027">
    <property type="entry name" value="WNT RELATED"/>
    <property type="match status" value="1"/>
</dbReference>
<dbReference type="GO" id="GO:0045165">
    <property type="term" value="P:cell fate commitment"/>
    <property type="evidence" value="ECO:0007669"/>
    <property type="project" value="TreeGrafter"/>
</dbReference>
<evidence type="ECO:0000256" key="5">
    <source>
        <dbReference type="ARBA" id="ARBA00022530"/>
    </source>
</evidence>
<evidence type="ECO:0000256" key="4">
    <source>
        <dbReference type="ARBA" id="ARBA00022525"/>
    </source>
</evidence>
<organism evidence="9 10">
    <name type="scientific">Operophtera brumata</name>
    <name type="common">Winter moth</name>
    <name type="synonym">Phalaena brumata</name>
    <dbReference type="NCBI Taxonomy" id="104452"/>
    <lineage>
        <taxon>Eukaryota</taxon>
        <taxon>Metazoa</taxon>
        <taxon>Ecdysozoa</taxon>
        <taxon>Arthropoda</taxon>
        <taxon>Hexapoda</taxon>
        <taxon>Insecta</taxon>
        <taxon>Pterygota</taxon>
        <taxon>Neoptera</taxon>
        <taxon>Endopterygota</taxon>
        <taxon>Lepidoptera</taxon>
        <taxon>Glossata</taxon>
        <taxon>Ditrysia</taxon>
        <taxon>Geometroidea</taxon>
        <taxon>Geometridae</taxon>
        <taxon>Larentiinae</taxon>
        <taxon>Operophtera</taxon>
    </lineage>
</organism>
<comment type="function">
    <text evidence="8">Ligand for members of the frizzled family of seven transmembrane receptors.</text>
</comment>
<accession>A0A0L7L6F0</accession>
<keyword evidence="6 8" id="KW-0879">Wnt signaling pathway</keyword>
<dbReference type="GO" id="GO:0005125">
    <property type="term" value="F:cytokine activity"/>
    <property type="evidence" value="ECO:0007669"/>
    <property type="project" value="TreeGrafter"/>
</dbReference>
<protein>
    <recommendedName>
        <fullName evidence="8">Protein Wnt</fullName>
    </recommendedName>
</protein>
<dbReference type="Proteomes" id="UP000037510">
    <property type="component" value="Unassembled WGS sequence"/>
</dbReference>
<keyword evidence="10" id="KW-1185">Reference proteome</keyword>
<dbReference type="InterPro" id="IPR005817">
    <property type="entry name" value="Wnt"/>
</dbReference>
<dbReference type="GO" id="GO:0060070">
    <property type="term" value="P:canonical Wnt signaling pathway"/>
    <property type="evidence" value="ECO:0007669"/>
    <property type="project" value="TreeGrafter"/>
</dbReference>
<dbReference type="GO" id="GO:0030182">
    <property type="term" value="P:neuron differentiation"/>
    <property type="evidence" value="ECO:0007669"/>
    <property type="project" value="TreeGrafter"/>
</dbReference>
<evidence type="ECO:0000256" key="1">
    <source>
        <dbReference type="ARBA" id="ARBA00004498"/>
    </source>
</evidence>
<dbReference type="GO" id="GO:0005109">
    <property type="term" value="F:frizzled binding"/>
    <property type="evidence" value="ECO:0007669"/>
    <property type="project" value="TreeGrafter"/>
</dbReference>
<reference evidence="9 10" key="1">
    <citation type="journal article" date="2015" name="Genome Biol. Evol.">
        <title>The genome of winter moth (Operophtera brumata) provides a genomic perspective on sexual dimorphism and phenology.</title>
        <authorList>
            <person name="Derks M.F."/>
            <person name="Smit S."/>
            <person name="Salis L."/>
            <person name="Schijlen E."/>
            <person name="Bossers A."/>
            <person name="Mateman C."/>
            <person name="Pijl A.S."/>
            <person name="de Ridder D."/>
            <person name="Groenen M.A."/>
            <person name="Visser M.E."/>
            <person name="Megens H.J."/>
        </authorList>
    </citation>
    <scope>NUCLEOTIDE SEQUENCE [LARGE SCALE GENOMIC DNA]</scope>
    <source>
        <strain evidence="9">WM2013NL</strain>
        <tissue evidence="9">Head and thorax</tissue>
    </source>
</reference>
<keyword evidence="5" id="KW-0272">Extracellular matrix</keyword>
<dbReference type="GO" id="GO:0005615">
    <property type="term" value="C:extracellular space"/>
    <property type="evidence" value="ECO:0007669"/>
    <property type="project" value="TreeGrafter"/>
</dbReference>
<keyword evidence="4" id="KW-0964">Secreted</keyword>
<dbReference type="Pfam" id="PF00110">
    <property type="entry name" value="wnt"/>
    <property type="match status" value="1"/>
</dbReference>
<dbReference type="EMBL" id="JTDY01002665">
    <property type="protein sequence ID" value="KOB70980.1"/>
    <property type="molecule type" value="Genomic_DNA"/>
</dbReference>
<evidence type="ECO:0000256" key="8">
    <source>
        <dbReference type="RuleBase" id="RU003500"/>
    </source>
</evidence>
<proteinExistence type="inferred from homology"/>